<dbReference type="Proteomes" id="UP000244161">
    <property type="component" value="Unassembled WGS sequence"/>
</dbReference>
<comment type="caution">
    <text evidence="1">The sequence shown here is derived from an EMBL/GenBank/DDBJ whole genome shotgun (WGS) entry which is preliminary data.</text>
</comment>
<dbReference type="AlphaFoldDB" id="A0A2T5IRB4"/>
<organism evidence="1 2">
    <name type="scientific">Trichococcus patagoniensis</name>
    <dbReference type="NCBI Taxonomy" id="382641"/>
    <lineage>
        <taxon>Bacteria</taxon>
        <taxon>Bacillati</taxon>
        <taxon>Bacillota</taxon>
        <taxon>Bacilli</taxon>
        <taxon>Lactobacillales</taxon>
        <taxon>Carnobacteriaceae</taxon>
        <taxon>Trichococcus</taxon>
    </lineage>
</organism>
<evidence type="ECO:0000313" key="1">
    <source>
        <dbReference type="EMBL" id="PTQ86365.1"/>
    </source>
</evidence>
<gene>
    <name evidence="1" type="ORF">C8U37_101206</name>
</gene>
<name>A0A2T5IRB4_9LACT</name>
<protein>
    <submittedName>
        <fullName evidence="1">Uncharacterized protein</fullName>
    </submittedName>
</protein>
<dbReference type="RefSeq" id="WP_108031435.1">
    <property type="nucleotide sequence ID" value="NZ_QAOM01000001.1"/>
</dbReference>
<dbReference type="EMBL" id="QAOM01000001">
    <property type="protein sequence ID" value="PTQ86365.1"/>
    <property type="molecule type" value="Genomic_DNA"/>
</dbReference>
<accession>A0A2T5IRB4</accession>
<sequence length="247" mass="30048">MIDKSLLESKIKEQGILPIEIYNGFEYEDNFMNLVDEKIDSLITFVKSNDLKNIFYCCYNYDQEDIMITDEKIDEEVCRRMCSYDESVIKSFREEVEEFNKKAAAIDISKPYELCFFTIYQGYFIGGRYNDDYLDTEDYYDKLVKIVNKYFSRDEYNKKKEQEYKESRPRRLELLSKIKEYVLNDPEFHKCTNDNLRHLYKSHLYKTNQDYFEYRNIEPYKSIRFIDALWKEHKNKIVVNLELFIGD</sequence>
<reference evidence="1 2" key="1">
    <citation type="submission" date="2018-04" db="EMBL/GenBank/DDBJ databases">
        <title>Genomic Encyclopedia of Archaeal and Bacterial Type Strains, Phase II (KMG-II): from individual species to whole genera.</title>
        <authorList>
            <person name="Goeker M."/>
        </authorList>
    </citation>
    <scope>NUCLEOTIDE SEQUENCE [LARGE SCALE GENOMIC DNA]</scope>
    <source>
        <strain evidence="1 2">DSM 18806</strain>
    </source>
</reference>
<dbReference type="OrthoDB" id="2861256at2"/>
<proteinExistence type="predicted"/>
<keyword evidence="2" id="KW-1185">Reference proteome</keyword>
<evidence type="ECO:0000313" key="2">
    <source>
        <dbReference type="Proteomes" id="UP000244161"/>
    </source>
</evidence>